<dbReference type="EMBL" id="BARW01006138">
    <property type="protein sequence ID" value="GAI86573.1"/>
    <property type="molecule type" value="Genomic_DNA"/>
</dbReference>
<protein>
    <submittedName>
        <fullName evidence="1">Uncharacterized protein</fullName>
    </submittedName>
</protein>
<gene>
    <name evidence="1" type="ORF">S12H4_12866</name>
</gene>
<evidence type="ECO:0000313" key="1">
    <source>
        <dbReference type="EMBL" id="GAI86573.1"/>
    </source>
</evidence>
<organism evidence="1">
    <name type="scientific">marine sediment metagenome</name>
    <dbReference type="NCBI Taxonomy" id="412755"/>
    <lineage>
        <taxon>unclassified sequences</taxon>
        <taxon>metagenomes</taxon>
        <taxon>ecological metagenomes</taxon>
    </lineage>
</organism>
<sequence length="33" mass="3620">ENDALQSKSERFPAPVNDYYLAFLAMGVIFGGV</sequence>
<proteinExistence type="predicted"/>
<name>X1S119_9ZZZZ</name>
<reference evidence="1" key="1">
    <citation type="journal article" date="2014" name="Front. Microbiol.">
        <title>High frequency of phylogenetically diverse reductive dehalogenase-homologous genes in deep subseafloor sedimentary metagenomes.</title>
        <authorList>
            <person name="Kawai M."/>
            <person name="Futagami T."/>
            <person name="Toyoda A."/>
            <person name="Takaki Y."/>
            <person name="Nishi S."/>
            <person name="Hori S."/>
            <person name="Arai W."/>
            <person name="Tsubouchi T."/>
            <person name="Morono Y."/>
            <person name="Uchiyama I."/>
            <person name="Ito T."/>
            <person name="Fujiyama A."/>
            <person name="Inagaki F."/>
            <person name="Takami H."/>
        </authorList>
    </citation>
    <scope>NUCLEOTIDE SEQUENCE</scope>
    <source>
        <strain evidence="1">Expedition CK06-06</strain>
    </source>
</reference>
<feature type="non-terminal residue" evidence="1">
    <location>
        <position position="1"/>
    </location>
</feature>
<comment type="caution">
    <text evidence="1">The sequence shown here is derived from an EMBL/GenBank/DDBJ whole genome shotgun (WGS) entry which is preliminary data.</text>
</comment>
<dbReference type="AlphaFoldDB" id="X1S119"/>
<accession>X1S119</accession>